<dbReference type="SUPFAM" id="SSF48726">
    <property type="entry name" value="Immunoglobulin"/>
    <property type="match status" value="1"/>
</dbReference>
<dbReference type="InterPro" id="IPR013783">
    <property type="entry name" value="Ig-like_fold"/>
</dbReference>
<protein>
    <submittedName>
        <fullName evidence="3">Uncharacterized protein LOC123970455</fullName>
    </submittedName>
</protein>
<keyword evidence="4" id="KW-1185">Reference proteome</keyword>
<keyword evidence="2" id="KW-0472">Membrane</keyword>
<feature type="compositionally biased region" description="Basic and acidic residues" evidence="1">
    <location>
        <begin position="140"/>
        <end position="149"/>
    </location>
</feature>
<gene>
    <name evidence="3" type="ORF">XNOV1_A029305</name>
</gene>
<keyword evidence="2" id="KW-1133">Transmembrane helix</keyword>
<name>A0AAV1EYS5_XYRNO</name>
<feature type="transmembrane region" description="Helical" evidence="2">
    <location>
        <begin position="99"/>
        <end position="123"/>
    </location>
</feature>
<keyword evidence="2" id="KW-0812">Transmembrane</keyword>
<dbReference type="Gene3D" id="2.60.40.10">
    <property type="entry name" value="Immunoglobulins"/>
    <property type="match status" value="1"/>
</dbReference>
<dbReference type="EMBL" id="OY660866">
    <property type="protein sequence ID" value="CAJ1053850.1"/>
    <property type="molecule type" value="Genomic_DNA"/>
</dbReference>
<proteinExistence type="predicted"/>
<evidence type="ECO:0000256" key="2">
    <source>
        <dbReference type="SAM" id="Phobius"/>
    </source>
</evidence>
<evidence type="ECO:0000313" key="4">
    <source>
        <dbReference type="Proteomes" id="UP001178508"/>
    </source>
</evidence>
<accession>A0AAV1EYS5</accession>
<organism evidence="3 4">
    <name type="scientific">Xyrichtys novacula</name>
    <name type="common">Pearly razorfish</name>
    <name type="synonym">Hemipteronotus novacula</name>
    <dbReference type="NCBI Taxonomy" id="13765"/>
    <lineage>
        <taxon>Eukaryota</taxon>
        <taxon>Metazoa</taxon>
        <taxon>Chordata</taxon>
        <taxon>Craniata</taxon>
        <taxon>Vertebrata</taxon>
        <taxon>Euteleostomi</taxon>
        <taxon>Actinopterygii</taxon>
        <taxon>Neopterygii</taxon>
        <taxon>Teleostei</taxon>
        <taxon>Neoteleostei</taxon>
        <taxon>Acanthomorphata</taxon>
        <taxon>Eupercaria</taxon>
        <taxon>Labriformes</taxon>
        <taxon>Labridae</taxon>
        <taxon>Xyrichtys</taxon>
    </lineage>
</organism>
<dbReference type="Proteomes" id="UP001178508">
    <property type="component" value="Chromosome 3"/>
</dbReference>
<dbReference type="InterPro" id="IPR036179">
    <property type="entry name" value="Ig-like_dom_sf"/>
</dbReference>
<dbReference type="AlphaFoldDB" id="A0AAV1EYS5"/>
<evidence type="ECO:0000256" key="1">
    <source>
        <dbReference type="SAM" id="MobiDB-lite"/>
    </source>
</evidence>
<feature type="region of interest" description="Disordered" evidence="1">
    <location>
        <begin position="130"/>
        <end position="149"/>
    </location>
</feature>
<sequence length="149" mass="17084">MKLTGAEGGSVTLNHRVLQSGGLTFEGKLIAEVKNGKIEISEEIYKDRIFLDDKTGFIMIRDLQMSDSGPYFITSPQNGGVFTTSHELTVSSDRNSRSWFFLSLTPLFLFCGAAAVWIIWTSFKRGRKKRREREEEEERERDTVRAEFH</sequence>
<reference evidence="3" key="1">
    <citation type="submission" date="2023-08" db="EMBL/GenBank/DDBJ databases">
        <authorList>
            <person name="Alioto T."/>
            <person name="Alioto T."/>
            <person name="Gomez Garrido J."/>
        </authorList>
    </citation>
    <scope>NUCLEOTIDE SEQUENCE</scope>
</reference>
<evidence type="ECO:0000313" key="3">
    <source>
        <dbReference type="EMBL" id="CAJ1053850.1"/>
    </source>
</evidence>